<dbReference type="EMBL" id="RYZI01000546">
    <property type="protein sequence ID" value="RWA04579.1"/>
    <property type="molecule type" value="Genomic_DNA"/>
</dbReference>
<evidence type="ECO:0000313" key="4">
    <source>
        <dbReference type="Proteomes" id="UP000286045"/>
    </source>
</evidence>
<organism evidence="3 4">
    <name type="scientific">Xylaria grammica</name>
    <dbReference type="NCBI Taxonomy" id="363999"/>
    <lineage>
        <taxon>Eukaryota</taxon>
        <taxon>Fungi</taxon>
        <taxon>Dikarya</taxon>
        <taxon>Ascomycota</taxon>
        <taxon>Pezizomycotina</taxon>
        <taxon>Sordariomycetes</taxon>
        <taxon>Xylariomycetidae</taxon>
        <taxon>Xylariales</taxon>
        <taxon>Xylariaceae</taxon>
        <taxon>Xylaria</taxon>
    </lineage>
</organism>
<dbReference type="PANTHER" id="PTHR48081">
    <property type="entry name" value="AB HYDROLASE SUPERFAMILY PROTEIN C4A8.06C"/>
    <property type="match status" value="1"/>
</dbReference>
<dbReference type="AlphaFoldDB" id="A0A439CQY8"/>
<proteinExistence type="predicted"/>
<dbReference type="GO" id="GO:0016787">
    <property type="term" value="F:hydrolase activity"/>
    <property type="evidence" value="ECO:0007669"/>
    <property type="project" value="UniProtKB-KW"/>
</dbReference>
<dbReference type="Gene3D" id="3.40.50.1820">
    <property type="entry name" value="alpha/beta hydrolase"/>
    <property type="match status" value="1"/>
</dbReference>
<dbReference type="PANTHER" id="PTHR48081:SF8">
    <property type="entry name" value="ALPHA_BETA HYDROLASE FOLD-3 DOMAIN-CONTAINING PROTEIN-RELATED"/>
    <property type="match status" value="1"/>
</dbReference>
<dbReference type="Proteomes" id="UP000286045">
    <property type="component" value="Unassembled WGS sequence"/>
</dbReference>
<comment type="caution">
    <text evidence="3">The sequence shown here is derived from an EMBL/GenBank/DDBJ whole genome shotgun (WGS) entry which is preliminary data.</text>
</comment>
<name>A0A439CQY8_9PEZI</name>
<keyword evidence="1" id="KW-0378">Hydrolase</keyword>
<feature type="domain" description="Alpha/beta hydrolase fold-3" evidence="2">
    <location>
        <begin position="89"/>
        <end position="302"/>
    </location>
</feature>
<keyword evidence="4" id="KW-1185">Reference proteome</keyword>
<reference evidence="3 4" key="1">
    <citation type="submission" date="2018-12" db="EMBL/GenBank/DDBJ databases">
        <title>Draft genome sequence of Xylaria grammica IHI A82.</title>
        <authorList>
            <person name="Buettner E."/>
            <person name="Kellner H."/>
        </authorList>
    </citation>
    <scope>NUCLEOTIDE SEQUENCE [LARGE SCALE GENOMIC DNA]</scope>
    <source>
        <strain evidence="3 4">IHI A82</strain>
    </source>
</reference>
<dbReference type="Pfam" id="PF07859">
    <property type="entry name" value="Abhydrolase_3"/>
    <property type="match status" value="1"/>
</dbReference>
<dbReference type="STRING" id="363999.A0A439CQY8"/>
<accession>A0A439CQY8</accession>
<evidence type="ECO:0000259" key="2">
    <source>
        <dbReference type="Pfam" id="PF07859"/>
    </source>
</evidence>
<dbReference type="InterPro" id="IPR013094">
    <property type="entry name" value="AB_hydrolase_3"/>
</dbReference>
<sequence length="336" mass="37479">MDRYNTIDKLAELSVQDLEFSQYLEGDAEKPPFLFMSLQQLRELLVNHSMPVPEASENEYTFEIPMRDGYQSSIRVYEPKVRQPNRPLVVLIHGGGFVLGHHVGGNAQAIVSAYNVTVLSISYRLAPEFKFPVAPHDIYDTMEWIAKNAEAKFAVDLSVGFVLGGVSAGANLAAVAAQKWLSENKTPKITGLWLGLPYVLNESIVPDKFKDIWVSREQNAEALIIGQKDMLYVRETYSPDVLSADFSPFNAKGPHVGLPPTYFQVCGQDPLRDDGLIYEKVLRDHGVPTKLDIYPGLPHGFAEVLPTLKVSEKYRLDQQNGFGWLLKQEPSAGEGQ</sequence>
<dbReference type="InterPro" id="IPR029058">
    <property type="entry name" value="AB_hydrolase_fold"/>
</dbReference>
<evidence type="ECO:0000313" key="3">
    <source>
        <dbReference type="EMBL" id="RWA04579.1"/>
    </source>
</evidence>
<evidence type="ECO:0000256" key="1">
    <source>
        <dbReference type="ARBA" id="ARBA00022801"/>
    </source>
</evidence>
<dbReference type="SUPFAM" id="SSF53474">
    <property type="entry name" value="alpha/beta-Hydrolases"/>
    <property type="match status" value="1"/>
</dbReference>
<protein>
    <recommendedName>
        <fullName evidence="2">Alpha/beta hydrolase fold-3 domain-containing protein</fullName>
    </recommendedName>
</protein>
<dbReference type="InterPro" id="IPR050300">
    <property type="entry name" value="GDXG_lipolytic_enzyme"/>
</dbReference>
<gene>
    <name evidence="3" type="ORF">EKO27_g10525</name>
</gene>